<organism evidence="3 4">
    <name type="scientific">Paenibacillus xylanilyticus</name>
    <dbReference type="NCBI Taxonomy" id="248903"/>
    <lineage>
        <taxon>Bacteria</taxon>
        <taxon>Bacillati</taxon>
        <taxon>Bacillota</taxon>
        <taxon>Bacilli</taxon>
        <taxon>Bacillales</taxon>
        <taxon>Paenibacillaceae</taxon>
        <taxon>Paenibacillus</taxon>
    </lineage>
</organism>
<keyword evidence="2" id="KW-0732">Signal</keyword>
<accession>A0A7Y6EUQ2</accession>
<dbReference type="PROSITE" id="PS51257">
    <property type="entry name" value="PROKAR_LIPOPROTEIN"/>
    <property type="match status" value="1"/>
</dbReference>
<keyword evidence="4" id="KW-1185">Reference proteome</keyword>
<gene>
    <name evidence="3" type="ORF">HP552_05035</name>
</gene>
<comment type="caution">
    <text evidence="3">The sequence shown here is derived from an EMBL/GenBank/DDBJ whole genome shotgun (WGS) entry which is preliminary data.</text>
</comment>
<protein>
    <recommendedName>
        <fullName evidence="5">Lipoprotein</fullName>
    </recommendedName>
</protein>
<evidence type="ECO:0000313" key="4">
    <source>
        <dbReference type="Proteomes" id="UP000526125"/>
    </source>
</evidence>
<reference evidence="3 4" key="1">
    <citation type="submission" date="2020-05" db="EMBL/GenBank/DDBJ databases">
        <title>Genome Sequencing of Type Strains.</title>
        <authorList>
            <person name="Lemaire J.F."/>
            <person name="Inderbitzin P."/>
            <person name="Gregorio O.A."/>
            <person name="Collins S.B."/>
            <person name="Wespe N."/>
            <person name="Knight-Connoni V."/>
        </authorList>
    </citation>
    <scope>NUCLEOTIDE SEQUENCE [LARGE SCALE GENOMIC DNA]</scope>
    <source>
        <strain evidence="3 4">LMG 21957</strain>
    </source>
</reference>
<dbReference type="EMBL" id="JABMCB010000154">
    <property type="protein sequence ID" value="NUU74605.1"/>
    <property type="molecule type" value="Genomic_DNA"/>
</dbReference>
<name>A0A7Y6EUQ2_9BACL</name>
<dbReference type="RefSeq" id="WP_175394509.1">
    <property type="nucleotide sequence ID" value="NZ_JABMCB010000154.1"/>
</dbReference>
<feature type="chain" id="PRO_5030661508" description="Lipoprotein" evidence="2">
    <location>
        <begin position="28"/>
        <end position="192"/>
    </location>
</feature>
<evidence type="ECO:0000256" key="2">
    <source>
        <dbReference type="SAM" id="SignalP"/>
    </source>
</evidence>
<proteinExistence type="predicted"/>
<feature type="signal peptide" evidence="2">
    <location>
        <begin position="1"/>
        <end position="27"/>
    </location>
</feature>
<evidence type="ECO:0000313" key="3">
    <source>
        <dbReference type="EMBL" id="NUU74605.1"/>
    </source>
</evidence>
<evidence type="ECO:0000256" key="1">
    <source>
        <dbReference type="SAM" id="MobiDB-lite"/>
    </source>
</evidence>
<dbReference type="Proteomes" id="UP000526125">
    <property type="component" value="Unassembled WGS sequence"/>
</dbReference>
<sequence>MHCSRIMFTIIISALLGGCTVNGPLSAYEIHDTQAKEAPISNPTTEQTIEVSQPSNETTADIAEPSLSVEEIAMVVAQDLRNIDYEDTSEYMNGSNAYLSPGYQTALNQLRKRNEQVAKSRKIIRELYNLEVDLSSVQKSDTTAVLKVVASEKGSEMGEQFDHDLSIHVHFFRESSLRPWKVADVTFDIAVE</sequence>
<evidence type="ECO:0008006" key="5">
    <source>
        <dbReference type="Google" id="ProtNLM"/>
    </source>
</evidence>
<feature type="region of interest" description="Disordered" evidence="1">
    <location>
        <begin position="37"/>
        <end position="57"/>
    </location>
</feature>
<dbReference type="AlphaFoldDB" id="A0A7Y6EUQ2"/>
<feature type="compositionally biased region" description="Polar residues" evidence="1">
    <location>
        <begin position="41"/>
        <end position="57"/>
    </location>
</feature>